<dbReference type="InterPro" id="IPR014341">
    <property type="entry name" value="Ectoine_EhuD"/>
</dbReference>
<organism evidence="10 11">
    <name type="scientific">Sphaerisporangium rufum</name>
    <dbReference type="NCBI Taxonomy" id="1381558"/>
    <lineage>
        <taxon>Bacteria</taxon>
        <taxon>Bacillati</taxon>
        <taxon>Actinomycetota</taxon>
        <taxon>Actinomycetes</taxon>
        <taxon>Streptosporangiales</taxon>
        <taxon>Streptosporangiaceae</taxon>
        <taxon>Sphaerisporangium</taxon>
    </lineage>
</organism>
<keyword evidence="6 8" id="KW-1133">Transmembrane helix</keyword>
<protein>
    <submittedName>
        <fullName evidence="10">Ectoine/hydroxyectoine ABC transporter permease subunit EhuD</fullName>
    </submittedName>
</protein>
<evidence type="ECO:0000256" key="1">
    <source>
        <dbReference type="ARBA" id="ARBA00004651"/>
    </source>
</evidence>
<dbReference type="GO" id="GO:0006865">
    <property type="term" value="P:amino acid transport"/>
    <property type="evidence" value="ECO:0007669"/>
    <property type="project" value="UniProtKB-KW"/>
</dbReference>
<feature type="domain" description="ABC transmembrane type-1" evidence="9">
    <location>
        <begin position="20"/>
        <end position="209"/>
    </location>
</feature>
<dbReference type="InterPro" id="IPR010065">
    <property type="entry name" value="AA_ABC_transptr_permease_3TM"/>
</dbReference>
<dbReference type="PANTHER" id="PTHR30614">
    <property type="entry name" value="MEMBRANE COMPONENT OF AMINO ACID ABC TRANSPORTER"/>
    <property type="match status" value="1"/>
</dbReference>
<dbReference type="Pfam" id="PF00528">
    <property type="entry name" value="BPD_transp_1"/>
    <property type="match status" value="1"/>
</dbReference>
<keyword evidence="5" id="KW-0029">Amino-acid transport</keyword>
<comment type="similarity">
    <text evidence="8">Belongs to the binding-protein-dependent transport system permease family.</text>
</comment>
<reference evidence="10" key="1">
    <citation type="submission" date="2021-01" db="EMBL/GenBank/DDBJ databases">
        <title>Whole genome shotgun sequence of Sphaerisporangium rufum NBRC 109079.</title>
        <authorList>
            <person name="Komaki H."/>
            <person name="Tamura T."/>
        </authorList>
    </citation>
    <scope>NUCLEOTIDE SEQUENCE</scope>
    <source>
        <strain evidence="10">NBRC 109079</strain>
    </source>
</reference>
<dbReference type="NCBIfam" id="TIGR01726">
    <property type="entry name" value="HEQRo_perm_3TM"/>
    <property type="match status" value="1"/>
</dbReference>
<dbReference type="AlphaFoldDB" id="A0A919V6B4"/>
<comment type="subcellular location">
    <subcellularLocation>
        <location evidence="1 8">Cell membrane</location>
        <topology evidence="1 8">Multi-pass membrane protein</topology>
    </subcellularLocation>
</comment>
<accession>A0A919V6B4</accession>
<evidence type="ECO:0000313" key="10">
    <source>
        <dbReference type="EMBL" id="GII79185.1"/>
    </source>
</evidence>
<dbReference type="CDD" id="cd06261">
    <property type="entry name" value="TM_PBP2"/>
    <property type="match status" value="1"/>
</dbReference>
<keyword evidence="2 8" id="KW-0813">Transport</keyword>
<comment type="caution">
    <text evidence="10">The sequence shown here is derived from an EMBL/GenBank/DDBJ whole genome shotgun (WGS) entry which is preliminary data.</text>
</comment>
<name>A0A919V6B4_9ACTN</name>
<dbReference type="Gene3D" id="1.10.3720.10">
    <property type="entry name" value="MetI-like"/>
    <property type="match status" value="1"/>
</dbReference>
<dbReference type="EMBL" id="BOOU01000055">
    <property type="protein sequence ID" value="GII79185.1"/>
    <property type="molecule type" value="Genomic_DNA"/>
</dbReference>
<keyword evidence="7 8" id="KW-0472">Membrane</keyword>
<evidence type="ECO:0000259" key="9">
    <source>
        <dbReference type="PROSITE" id="PS50928"/>
    </source>
</evidence>
<dbReference type="GO" id="GO:0022857">
    <property type="term" value="F:transmembrane transporter activity"/>
    <property type="evidence" value="ECO:0007669"/>
    <property type="project" value="InterPro"/>
</dbReference>
<dbReference type="GO" id="GO:0043190">
    <property type="term" value="C:ATP-binding cassette (ABC) transporter complex"/>
    <property type="evidence" value="ECO:0007669"/>
    <property type="project" value="InterPro"/>
</dbReference>
<keyword evidence="3" id="KW-1003">Cell membrane</keyword>
<dbReference type="InterPro" id="IPR000515">
    <property type="entry name" value="MetI-like"/>
</dbReference>
<dbReference type="InterPro" id="IPR043429">
    <property type="entry name" value="ArtM/GltK/GlnP/TcyL/YhdX-like"/>
</dbReference>
<keyword evidence="4 8" id="KW-0812">Transmembrane</keyword>
<evidence type="ECO:0000256" key="2">
    <source>
        <dbReference type="ARBA" id="ARBA00022448"/>
    </source>
</evidence>
<keyword evidence="11" id="KW-1185">Reference proteome</keyword>
<dbReference type="PANTHER" id="PTHR30614:SF0">
    <property type="entry name" value="L-CYSTINE TRANSPORT SYSTEM PERMEASE PROTEIN TCYL"/>
    <property type="match status" value="1"/>
</dbReference>
<dbReference type="NCBIfam" id="TIGR03003">
    <property type="entry name" value="ectoine_ehuD"/>
    <property type="match status" value="1"/>
</dbReference>
<sequence>MDWDWDYALSIAPEMLTTGLKVTLQATFAGALVAFALGLVLALGLRAPWSGIRGPVRLIIEFVRSTPLVAQLFFVYYVFPSALGISMSALATGIVVLGVHYAAYTAEVYRSGIDSVPKGQWEAAVALNLSRPRTWTSVVLPQAVRRVLPMLGNYLIAIFKETPQLTLITVVDILGLGRQLGSENFRYLEPITIAGLFFLLVAIPASLVVRRLEHRLGT</sequence>
<dbReference type="InterPro" id="IPR035906">
    <property type="entry name" value="MetI-like_sf"/>
</dbReference>
<dbReference type="RefSeq" id="WP_203989001.1">
    <property type="nucleotide sequence ID" value="NZ_BOOU01000055.1"/>
</dbReference>
<dbReference type="Proteomes" id="UP000655287">
    <property type="component" value="Unassembled WGS sequence"/>
</dbReference>
<evidence type="ECO:0000256" key="3">
    <source>
        <dbReference type="ARBA" id="ARBA00022475"/>
    </source>
</evidence>
<evidence type="ECO:0000256" key="4">
    <source>
        <dbReference type="ARBA" id="ARBA00022692"/>
    </source>
</evidence>
<evidence type="ECO:0000313" key="11">
    <source>
        <dbReference type="Proteomes" id="UP000655287"/>
    </source>
</evidence>
<proteinExistence type="inferred from homology"/>
<gene>
    <name evidence="10" type="primary">ehuD</name>
    <name evidence="10" type="ORF">Sru01_41670</name>
</gene>
<evidence type="ECO:0000256" key="6">
    <source>
        <dbReference type="ARBA" id="ARBA00022989"/>
    </source>
</evidence>
<feature type="transmembrane region" description="Helical" evidence="8">
    <location>
        <begin position="24"/>
        <end position="46"/>
    </location>
</feature>
<dbReference type="PROSITE" id="PS50928">
    <property type="entry name" value="ABC_TM1"/>
    <property type="match status" value="1"/>
</dbReference>
<evidence type="ECO:0000256" key="7">
    <source>
        <dbReference type="ARBA" id="ARBA00023136"/>
    </source>
</evidence>
<feature type="transmembrane region" description="Helical" evidence="8">
    <location>
        <begin position="187"/>
        <end position="209"/>
    </location>
</feature>
<evidence type="ECO:0000256" key="8">
    <source>
        <dbReference type="RuleBase" id="RU363032"/>
    </source>
</evidence>
<evidence type="ECO:0000256" key="5">
    <source>
        <dbReference type="ARBA" id="ARBA00022970"/>
    </source>
</evidence>
<dbReference type="SUPFAM" id="SSF161098">
    <property type="entry name" value="MetI-like"/>
    <property type="match status" value="1"/>
</dbReference>